<dbReference type="EMBL" id="JALP01000138">
    <property type="protein sequence ID" value="THG90539.1"/>
    <property type="molecule type" value="Genomic_DNA"/>
</dbReference>
<keyword evidence="1" id="KW-1133">Transmembrane helix</keyword>
<dbReference type="EMBL" id="JX399372">
    <property type="protein sequence ID" value="AFV25795.1"/>
    <property type="molecule type" value="Genomic_DNA"/>
</dbReference>
<feature type="transmembrane region" description="Helical" evidence="1">
    <location>
        <begin position="69"/>
        <end position="94"/>
    </location>
</feature>
<evidence type="ECO:0000256" key="1">
    <source>
        <dbReference type="SAM" id="Phobius"/>
    </source>
</evidence>
<keyword evidence="1" id="KW-0472">Membrane</keyword>
<dbReference type="eggNOG" id="COG3192">
    <property type="taxonomic scope" value="Bacteria"/>
</dbReference>
<name>J8TRY8_ALKAL</name>
<dbReference type="EMBL" id="ALPT02000014">
    <property type="protein sequence ID" value="KGA98165.1"/>
    <property type="molecule type" value="Genomic_DNA"/>
</dbReference>
<dbReference type="GO" id="GO:0005886">
    <property type="term" value="C:plasma membrane"/>
    <property type="evidence" value="ECO:0007669"/>
    <property type="project" value="TreeGrafter"/>
</dbReference>
<feature type="transmembrane region" description="Helical" evidence="1">
    <location>
        <begin position="307"/>
        <end position="325"/>
    </location>
</feature>
<dbReference type="OrthoDB" id="9778282at2"/>
<gene>
    <name evidence="4" type="ORF">AJ85_10210</name>
    <name evidence="2" type="ORF">BalcAV2097</name>
    <name evidence="3" type="ORF">BALCAV_0205860</name>
</gene>
<feature type="transmembrane region" description="Helical" evidence="1">
    <location>
        <begin position="37"/>
        <end position="63"/>
    </location>
</feature>
<evidence type="ECO:0000313" key="4">
    <source>
        <dbReference type="EMBL" id="THG90539.1"/>
    </source>
</evidence>
<feature type="transmembrane region" description="Helical" evidence="1">
    <location>
        <begin position="196"/>
        <end position="226"/>
    </location>
</feature>
<accession>J8TRY8</accession>
<dbReference type="Proteomes" id="UP000002754">
    <property type="component" value="Unassembled WGS sequence"/>
</dbReference>
<dbReference type="Pfam" id="PF04346">
    <property type="entry name" value="EutH"/>
    <property type="match status" value="1"/>
</dbReference>
<feature type="transmembrane region" description="Helical" evidence="1">
    <location>
        <begin position="238"/>
        <end position="257"/>
    </location>
</feature>
<proteinExistence type="predicted"/>
<feature type="transmembrane region" description="Helical" evidence="1">
    <location>
        <begin position="172"/>
        <end position="190"/>
    </location>
</feature>
<dbReference type="InterPro" id="IPR007441">
    <property type="entry name" value="EutH"/>
</dbReference>
<reference evidence="3 5" key="2">
    <citation type="journal article" date="2014" name="Genome Announc.">
        <title>Draft Genome Sequence of Bacillus alcalophilus AV1934, a Classic Alkaliphile Isolated from Human Feces in 1934.</title>
        <authorList>
            <person name="Attie O."/>
            <person name="Jayaprakash A."/>
            <person name="Shah H."/>
            <person name="Paulsen I.T."/>
            <person name="Morino M."/>
            <person name="Takahashi Y."/>
            <person name="Narumi I."/>
            <person name="Sachidanandam R."/>
            <person name="Satoh K."/>
            <person name="Ito M."/>
            <person name="Krulwich T.A."/>
        </authorList>
    </citation>
    <scope>NUCLEOTIDE SEQUENCE [LARGE SCALE GENOMIC DNA]</scope>
    <source>
        <strain evidence="3 5">AV1934</strain>
    </source>
</reference>
<protein>
    <submittedName>
        <fullName evidence="2">Ethanolamine uptake transporter</fullName>
    </submittedName>
    <submittedName>
        <fullName evidence="3">Ethanolamine utilization protein EutH</fullName>
    </submittedName>
</protein>
<evidence type="ECO:0000313" key="2">
    <source>
        <dbReference type="EMBL" id="AFV25795.1"/>
    </source>
</evidence>
<dbReference type="AlphaFoldDB" id="J8TRY8"/>
<reference evidence="4 6" key="3">
    <citation type="submission" date="2014-01" db="EMBL/GenBank/DDBJ databases">
        <title>Draft genome sequencing of Bacillus alcalophilus CGMCC 1.3604.</title>
        <authorList>
            <person name="Yang J."/>
            <person name="Diao L."/>
            <person name="Yang S."/>
        </authorList>
    </citation>
    <scope>NUCLEOTIDE SEQUENCE [LARGE SCALE GENOMIC DNA]</scope>
    <source>
        <strain evidence="4 6">CGMCC 1.3604</strain>
    </source>
</reference>
<feature type="transmembrane region" description="Helical" evidence="1">
    <location>
        <begin position="6"/>
        <end position="25"/>
    </location>
</feature>
<sequence length="360" mass="37791">MSINELIISILAIFLVLGAIDYCIGNRFGLGEKFKEGFVAMGPLALVIVGIVSLAPVIASILIPIISPLYLIVGADPATFANTILALDMGGYALAEEMAQSEEAALFAWVMLGTMFGPTVAFTIPVALGLIEKNDHPYFAKGILIGLCTIPIGCLVGGLVAGFDMELILRNLIIPILFSVIIMSGLVFFMKQMIKLFQIFGTVITCVAIFGLVAIAIETLTGFIVIPGLAPLAEGVQTVGLIAIVLAGAFPFVAVMTKVLSRPLNKAGSLVKLNEQSTAGLIASLAHIIPMLALLKDMNERGKVVNITFAVSGAFVFGGHLGFVAGMNQEMVSAMIIGKLTAGMSAIVVSLLFTKSEKSL</sequence>
<evidence type="ECO:0000313" key="5">
    <source>
        <dbReference type="Proteomes" id="UP000002754"/>
    </source>
</evidence>
<organism evidence="3 5">
    <name type="scientific">Alkalihalobacillus alcalophilus ATCC 27647 = CGMCC 1.3604</name>
    <dbReference type="NCBI Taxonomy" id="1218173"/>
    <lineage>
        <taxon>Bacteria</taxon>
        <taxon>Bacillati</taxon>
        <taxon>Bacillota</taxon>
        <taxon>Bacilli</taxon>
        <taxon>Bacillales</taxon>
        <taxon>Bacillaceae</taxon>
        <taxon>Alkalihalobacillus</taxon>
    </lineage>
</organism>
<feature type="transmembrane region" description="Helical" evidence="1">
    <location>
        <begin position="143"/>
        <end position="163"/>
    </location>
</feature>
<keyword evidence="1" id="KW-0812">Transmembrane</keyword>
<evidence type="ECO:0000313" key="6">
    <source>
        <dbReference type="Proteomes" id="UP000297014"/>
    </source>
</evidence>
<dbReference type="NCBIfam" id="NF011666">
    <property type="entry name" value="PRK15086.1-2"/>
    <property type="match status" value="1"/>
</dbReference>
<dbReference type="RefSeq" id="WP_003322557.1">
    <property type="nucleotide sequence ID" value="NZ_ALPT02000014.1"/>
</dbReference>
<dbReference type="NCBIfam" id="NF011667">
    <property type="entry name" value="PRK15086.1-3"/>
    <property type="match status" value="1"/>
</dbReference>
<feature type="transmembrane region" description="Helical" evidence="1">
    <location>
        <begin position="106"/>
        <end position="131"/>
    </location>
</feature>
<feature type="transmembrane region" description="Helical" evidence="1">
    <location>
        <begin position="331"/>
        <end position="353"/>
    </location>
</feature>
<dbReference type="PANTHER" id="PTHR40089:SF1">
    <property type="entry name" value="ETHANOLAMINE PERMEASE EUTH-RELATED"/>
    <property type="match status" value="1"/>
</dbReference>
<keyword evidence="5" id="KW-1185">Reference proteome</keyword>
<dbReference type="Proteomes" id="UP000297014">
    <property type="component" value="Unassembled WGS sequence"/>
</dbReference>
<dbReference type="PANTHER" id="PTHR40089">
    <property type="entry name" value="ETHANOLAMINE UTILIZATION PROTEIN EUTH"/>
    <property type="match status" value="1"/>
</dbReference>
<evidence type="ECO:0000313" key="3">
    <source>
        <dbReference type="EMBL" id="KGA98165.1"/>
    </source>
</evidence>
<dbReference type="GO" id="GO:0034228">
    <property type="term" value="F:ethanolamine transmembrane transporter activity"/>
    <property type="evidence" value="ECO:0007669"/>
    <property type="project" value="InterPro"/>
</dbReference>
<dbReference type="STRING" id="1218173.BALCAV_0205860"/>
<dbReference type="PIRSF" id="PIRSF019466">
    <property type="entry name" value="EutH"/>
    <property type="match status" value="1"/>
</dbReference>
<reference evidence="2" key="1">
    <citation type="submission" date="2012-07" db="EMBL/GenBank/DDBJ databases">
        <title>A Draft Genome for Bacillus alcalophilus strain ATCC 27647.</title>
        <authorList>
            <person name="Attie O."/>
            <person name="Jayaprakash A."/>
            <person name="Sachidanandam R."/>
            <person name="Shah H."/>
            <person name="Paulsen I."/>
            <person name="Morino M."/>
            <person name="Ito M."/>
            <person name="Krulwich T."/>
        </authorList>
    </citation>
    <scope>NUCLEOTIDE SEQUENCE</scope>
    <source>
        <strain evidence="2">ATCC 27647</strain>
    </source>
</reference>